<sequence>MPKLVTPSRSGVHRFACLALYRALLRQCSPSAGSQPWLAETKSLVMERFRRYKQLQSPSQAANALKAGYKTLDLLDSASIGNKQDSEQISTILAQAKSVKEQFAAQQRKKAKMKKPLSPLEERKLETIRSELETWERNADSPSILNRPRPVSGRRKVPVLVSARGVPFLRIKKPQPKNLSGVIRNKLEKRWHRIEVRERLQADLLFAKDQDVWDRITNTKDEGAWAEEPKLALDDICEKIRDSDRKNRELAESMWKVVLKEREALVEEEKERQTQA</sequence>
<dbReference type="InterPro" id="IPR046896">
    <property type="entry name" value="Cup1-like_N"/>
</dbReference>
<accession>A0A9W9M6M4</accession>
<dbReference type="AlphaFoldDB" id="A0A9W9M6M4"/>
<dbReference type="CDD" id="cd20273">
    <property type="entry name" value="Complex1_LYR_unchar"/>
    <property type="match status" value="1"/>
</dbReference>
<dbReference type="Proteomes" id="UP001150904">
    <property type="component" value="Unassembled WGS sequence"/>
</dbReference>
<gene>
    <name evidence="2" type="ORF">N7498_009793</name>
</gene>
<evidence type="ECO:0000259" key="1">
    <source>
        <dbReference type="Pfam" id="PF05347"/>
    </source>
</evidence>
<comment type="caution">
    <text evidence="2">The sequence shown here is derived from an EMBL/GenBank/DDBJ whole genome shotgun (WGS) entry which is preliminary data.</text>
</comment>
<dbReference type="InterPro" id="IPR008011">
    <property type="entry name" value="Complex1_LYR_dom"/>
</dbReference>
<keyword evidence="3" id="KW-1185">Reference proteome</keyword>
<name>A0A9W9M6M4_9EURO</name>
<evidence type="ECO:0000313" key="3">
    <source>
        <dbReference type="Proteomes" id="UP001150904"/>
    </source>
</evidence>
<dbReference type="RefSeq" id="XP_058303748.1">
    <property type="nucleotide sequence ID" value="XM_058456849.1"/>
</dbReference>
<organism evidence="2 3">
    <name type="scientific">Penicillium cinerascens</name>
    <dbReference type="NCBI Taxonomy" id="70096"/>
    <lineage>
        <taxon>Eukaryota</taxon>
        <taxon>Fungi</taxon>
        <taxon>Dikarya</taxon>
        <taxon>Ascomycota</taxon>
        <taxon>Pezizomycotina</taxon>
        <taxon>Eurotiomycetes</taxon>
        <taxon>Eurotiomycetidae</taxon>
        <taxon>Eurotiales</taxon>
        <taxon>Aspergillaceae</taxon>
        <taxon>Penicillium</taxon>
    </lineage>
</organism>
<dbReference type="OrthoDB" id="6508832at2759"/>
<evidence type="ECO:0000313" key="2">
    <source>
        <dbReference type="EMBL" id="KAJ5190808.1"/>
    </source>
</evidence>
<dbReference type="GeneID" id="83184150"/>
<dbReference type="EMBL" id="JAPQKR010000016">
    <property type="protein sequence ID" value="KAJ5190808.1"/>
    <property type="molecule type" value="Genomic_DNA"/>
</dbReference>
<feature type="domain" description="Complex 1 LYR protein" evidence="1">
    <location>
        <begin position="16"/>
        <end position="73"/>
    </location>
</feature>
<proteinExistence type="predicted"/>
<dbReference type="Pfam" id="PF05347">
    <property type="entry name" value="Complex1_LYR"/>
    <property type="match status" value="1"/>
</dbReference>
<reference evidence="2" key="1">
    <citation type="submission" date="2022-12" db="EMBL/GenBank/DDBJ databases">
        <authorList>
            <person name="Petersen C."/>
        </authorList>
    </citation>
    <scope>NUCLEOTIDE SEQUENCE</scope>
    <source>
        <strain evidence="2">IBT 15544</strain>
    </source>
</reference>
<protein>
    <recommendedName>
        <fullName evidence="1">Complex 1 LYR protein domain-containing protein</fullName>
    </recommendedName>
</protein>
<reference evidence="2" key="2">
    <citation type="journal article" date="2023" name="IMA Fungus">
        <title>Comparative genomic study of the Penicillium genus elucidates a diverse pangenome and 15 lateral gene transfer events.</title>
        <authorList>
            <person name="Petersen C."/>
            <person name="Sorensen T."/>
            <person name="Nielsen M.R."/>
            <person name="Sondergaard T.E."/>
            <person name="Sorensen J.L."/>
            <person name="Fitzpatrick D.A."/>
            <person name="Frisvad J.C."/>
            <person name="Nielsen K.L."/>
        </authorList>
    </citation>
    <scope>NUCLEOTIDE SEQUENCE</scope>
    <source>
        <strain evidence="2">IBT 15544</strain>
    </source>
</reference>